<dbReference type="Proteomes" id="UP000028045">
    <property type="component" value="Unassembled WGS sequence"/>
</dbReference>
<evidence type="ECO:0000313" key="3">
    <source>
        <dbReference type="Proteomes" id="UP000028045"/>
    </source>
</evidence>
<organism evidence="2 3">
    <name type="scientific">Stachybotrys chartarum (strain CBS 109288 / IBT 7711)</name>
    <name type="common">Toxic black mold</name>
    <name type="synonym">Stilbospora chartarum</name>
    <dbReference type="NCBI Taxonomy" id="1280523"/>
    <lineage>
        <taxon>Eukaryota</taxon>
        <taxon>Fungi</taxon>
        <taxon>Dikarya</taxon>
        <taxon>Ascomycota</taxon>
        <taxon>Pezizomycotina</taxon>
        <taxon>Sordariomycetes</taxon>
        <taxon>Hypocreomycetidae</taxon>
        <taxon>Hypocreales</taxon>
        <taxon>Stachybotryaceae</taxon>
        <taxon>Stachybotrys</taxon>
    </lineage>
</organism>
<sequence length="457" mass="52518">MIRVKLMPPLTQRHVIVGSIMLVGLVIWLWKSHLLPNVSDGVPMLSQPFAYGPKLSPSPDDPLNNTLPRYYSASHDLATAMKQMTRPLEPRLIMGLVFYGRRTTVSILDCYLRRNLVKNGGMLDGVIFLVRTKDSADLAVLDRMLEEEPDYVQWSVDLKHDGFATSYELIEDDVLYIKMDDDIVFVEDSAIPSLIQTKISRPDTFVVSANVVNQPMISWIHWNLGAIKPYLPDLAKHYTKPATGQSIDWRTSVLPAWEGPVEFDALWWEPPEGRKHRWLPARGRTHHALDYTPISHTEYQPLGAGWYDWKIGAQEHLSFFENLEKNELWRYKFHTWDFQYNRMGIQFVALMGKDINSAKPIDDDDEQHFAVTMPQSLGRHAVADGRGVVAHYSFNIQFEPGMRTTDILERYRAFAEESICAGPLVWTPEHDLEPRPLDAGLEPQYQEIVIEQYIDSK</sequence>
<accession>A0A084AN78</accession>
<keyword evidence="1" id="KW-1133">Transmembrane helix</keyword>
<keyword evidence="3" id="KW-1185">Reference proteome</keyword>
<dbReference type="EMBL" id="KL648646">
    <property type="protein sequence ID" value="KEY66757.1"/>
    <property type="molecule type" value="Genomic_DNA"/>
</dbReference>
<protein>
    <submittedName>
        <fullName evidence="2">Uncharacterized protein</fullName>
    </submittedName>
</protein>
<reference evidence="2 3" key="1">
    <citation type="journal article" date="2014" name="BMC Genomics">
        <title>Comparative genome sequencing reveals chemotype-specific gene clusters in the toxigenic black mold Stachybotrys.</title>
        <authorList>
            <person name="Semeiks J."/>
            <person name="Borek D."/>
            <person name="Otwinowski Z."/>
            <person name="Grishin N.V."/>
        </authorList>
    </citation>
    <scope>NUCLEOTIDE SEQUENCE [LARGE SCALE GENOMIC DNA]</scope>
    <source>
        <strain evidence="3">CBS 109288 / IBT 7711</strain>
    </source>
</reference>
<feature type="transmembrane region" description="Helical" evidence="1">
    <location>
        <begin position="12"/>
        <end position="30"/>
    </location>
</feature>
<gene>
    <name evidence="2" type="ORF">S7711_07543</name>
</gene>
<proteinExistence type="predicted"/>
<keyword evidence="1" id="KW-0472">Membrane</keyword>
<dbReference type="AlphaFoldDB" id="A0A084AN78"/>
<keyword evidence="1" id="KW-0812">Transmembrane</keyword>
<dbReference type="OrthoDB" id="5593235at2759"/>
<evidence type="ECO:0000313" key="2">
    <source>
        <dbReference type="EMBL" id="KEY66757.1"/>
    </source>
</evidence>
<name>A0A084AN78_STACB</name>
<dbReference type="HOGENOM" id="CLU_038504_1_0_1"/>
<evidence type="ECO:0000256" key="1">
    <source>
        <dbReference type="SAM" id="Phobius"/>
    </source>
</evidence>